<comment type="caution">
    <text evidence="1">The sequence shown here is derived from an EMBL/GenBank/DDBJ whole genome shotgun (WGS) entry which is preliminary data.</text>
</comment>
<organism evidence="1 2">
    <name type="scientific">candidate division Kazan bacterium RBG_13_50_9</name>
    <dbReference type="NCBI Taxonomy" id="1798535"/>
    <lineage>
        <taxon>Bacteria</taxon>
        <taxon>Bacteria division Kazan-3B-28</taxon>
    </lineage>
</organism>
<protein>
    <submittedName>
        <fullName evidence="1">Uncharacterized protein</fullName>
    </submittedName>
</protein>
<dbReference type="Proteomes" id="UP000176651">
    <property type="component" value="Unassembled WGS sequence"/>
</dbReference>
<evidence type="ECO:0000313" key="2">
    <source>
        <dbReference type="Proteomes" id="UP000176651"/>
    </source>
</evidence>
<sequence length="105" mass="12178">MDNQLDALIDKILDGTGLMLSAEERTKLGEEVVKIVLGRTLNVLDQTFLTDEDAKNIETYARNHSPEETLKYIREELPEFTQIFTQQTELYINEFRELAKRLKSS</sequence>
<name>A0A1F4NSJ6_UNCK3</name>
<accession>A0A1F4NSJ6</accession>
<evidence type="ECO:0000313" key="1">
    <source>
        <dbReference type="EMBL" id="OGB74248.1"/>
    </source>
</evidence>
<dbReference type="EMBL" id="META01000003">
    <property type="protein sequence ID" value="OGB74248.1"/>
    <property type="molecule type" value="Genomic_DNA"/>
</dbReference>
<reference evidence="1 2" key="1">
    <citation type="journal article" date="2016" name="Nat. Commun.">
        <title>Thousands of microbial genomes shed light on interconnected biogeochemical processes in an aquifer system.</title>
        <authorList>
            <person name="Anantharaman K."/>
            <person name="Brown C.T."/>
            <person name="Hug L.A."/>
            <person name="Sharon I."/>
            <person name="Castelle C.J."/>
            <person name="Probst A.J."/>
            <person name="Thomas B.C."/>
            <person name="Singh A."/>
            <person name="Wilkins M.J."/>
            <person name="Karaoz U."/>
            <person name="Brodie E.L."/>
            <person name="Williams K.H."/>
            <person name="Hubbard S.S."/>
            <person name="Banfield J.F."/>
        </authorList>
    </citation>
    <scope>NUCLEOTIDE SEQUENCE [LARGE SCALE GENOMIC DNA]</scope>
</reference>
<dbReference type="STRING" id="1798535.A2V68_00570"/>
<proteinExistence type="predicted"/>
<gene>
    <name evidence="1" type="ORF">A2V68_00570</name>
</gene>
<dbReference type="AlphaFoldDB" id="A0A1F4NSJ6"/>